<dbReference type="AlphaFoldDB" id="A0A164SBT4"/>
<gene>
    <name evidence="2" type="ORF">SISNIDRAFT_414384</name>
    <name evidence="1" type="ORF">SISNIDRAFT_420882</name>
</gene>
<accession>A0A164SBT4</accession>
<sequence>MHGEYVVADHSLPLQEVATVVNGRFDEWGVLDDGSSIIVIREDLWKETMLPISPAHAMRMEGADTSKSVTLGSVQDLRITVGEITVLVQAQVVKNAPFRLLLGRPFFSVTQATRKDTSSGDYLLTI</sequence>
<reference evidence="2 3" key="1">
    <citation type="journal article" date="2016" name="Mol. Biol. Evol.">
        <title>Comparative Genomics of Early-Diverging Mushroom-Forming Fungi Provides Insights into the Origins of Lignocellulose Decay Capabilities.</title>
        <authorList>
            <person name="Nagy L.G."/>
            <person name="Riley R."/>
            <person name="Tritt A."/>
            <person name="Adam C."/>
            <person name="Daum C."/>
            <person name="Floudas D."/>
            <person name="Sun H."/>
            <person name="Yadav J.S."/>
            <person name="Pangilinan J."/>
            <person name="Larsson K.H."/>
            <person name="Matsuura K."/>
            <person name="Barry K."/>
            <person name="Labutti K."/>
            <person name="Kuo R."/>
            <person name="Ohm R.A."/>
            <person name="Bhattacharya S.S."/>
            <person name="Shirouzu T."/>
            <person name="Yoshinaga Y."/>
            <person name="Martin F.M."/>
            <person name="Grigoriev I.V."/>
            <person name="Hibbett D.S."/>
        </authorList>
    </citation>
    <scope>NUCLEOTIDE SEQUENCE [LARGE SCALE GENOMIC DNA]</scope>
    <source>
        <strain evidence="2 3">HHB9708</strain>
    </source>
</reference>
<evidence type="ECO:0008006" key="4">
    <source>
        <dbReference type="Google" id="ProtNLM"/>
    </source>
</evidence>
<dbReference type="Gene3D" id="2.40.70.10">
    <property type="entry name" value="Acid Proteases"/>
    <property type="match status" value="1"/>
</dbReference>
<keyword evidence="3" id="KW-1185">Reference proteome</keyword>
<dbReference type="Proteomes" id="UP000076722">
    <property type="component" value="Unassembled WGS sequence"/>
</dbReference>
<dbReference type="OrthoDB" id="5596707at2759"/>
<evidence type="ECO:0000313" key="1">
    <source>
        <dbReference type="EMBL" id="KZS86452.1"/>
    </source>
</evidence>
<proteinExistence type="predicted"/>
<dbReference type="Pfam" id="PF13650">
    <property type="entry name" value="Asp_protease_2"/>
    <property type="match status" value="1"/>
</dbReference>
<dbReference type="CDD" id="cd00303">
    <property type="entry name" value="retropepsin_like"/>
    <property type="match status" value="1"/>
</dbReference>
<dbReference type="EMBL" id="KV419416">
    <property type="protein sequence ID" value="KZS91327.1"/>
    <property type="molecule type" value="Genomic_DNA"/>
</dbReference>
<name>A0A164SBT4_9AGAM</name>
<dbReference type="InterPro" id="IPR021109">
    <property type="entry name" value="Peptidase_aspartic_dom_sf"/>
</dbReference>
<evidence type="ECO:0000313" key="2">
    <source>
        <dbReference type="EMBL" id="KZS91327.1"/>
    </source>
</evidence>
<evidence type="ECO:0000313" key="3">
    <source>
        <dbReference type="Proteomes" id="UP000076722"/>
    </source>
</evidence>
<dbReference type="STRING" id="1314777.A0A164SBT4"/>
<dbReference type="EMBL" id="KV419498">
    <property type="protein sequence ID" value="KZS86452.1"/>
    <property type="molecule type" value="Genomic_DNA"/>
</dbReference>
<protein>
    <recommendedName>
        <fullName evidence="4">Peptidase A2 domain-containing protein</fullName>
    </recommendedName>
</protein>
<dbReference type="SUPFAM" id="SSF50630">
    <property type="entry name" value="Acid proteases"/>
    <property type="match status" value="1"/>
</dbReference>
<organism evidence="2 3">
    <name type="scientific">Sistotremastrum niveocremeum HHB9708</name>
    <dbReference type="NCBI Taxonomy" id="1314777"/>
    <lineage>
        <taxon>Eukaryota</taxon>
        <taxon>Fungi</taxon>
        <taxon>Dikarya</taxon>
        <taxon>Basidiomycota</taxon>
        <taxon>Agaricomycotina</taxon>
        <taxon>Agaricomycetes</taxon>
        <taxon>Sistotremastrales</taxon>
        <taxon>Sistotremastraceae</taxon>
        <taxon>Sertulicium</taxon>
        <taxon>Sertulicium niveocremeum</taxon>
    </lineage>
</organism>